<name>A0A1G7I1E8_9PROT</name>
<dbReference type="AlphaFoldDB" id="A0A1G7I1E8"/>
<dbReference type="NCBIfam" id="NF033580">
    <property type="entry name" value="transpos_IS5_3"/>
    <property type="match status" value="1"/>
</dbReference>
<reference evidence="2 3" key="1">
    <citation type="submission" date="2016-10" db="EMBL/GenBank/DDBJ databases">
        <authorList>
            <person name="de Groot N.N."/>
        </authorList>
    </citation>
    <scope>NUCLEOTIDE SEQUENCE [LARGE SCALE GENOMIC DNA]</scope>
    <source>
        <strain evidence="2 3">ATCC 700224</strain>
    </source>
</reference>
<gene>
    <name evidence="2" type="ORF">SAMN05421720_1288</name>
</gene>
<dbReference type="InterPro" id="IPR002559">
    <property type="entry name" value="Transposase_11"/>
</dbReference>
<protein>
    <submittedName>
        <fullName evidence="2">Transposase</fullName>
    </submittedName>
</protein>
<dbReference type="Pfam" id="PF01609">
    <property type="entry name" value="DDE_Tnp_1"/>
    <property type="match status" value="1"/>
</dbReference>
<keyword evidence="3" id="KW-1185">Reference proteome</keyword>
<dbReference type="PANTHER" id="PTHR30007">
    <property type="entry name" value="PHP DOMAIN PROTEIN"/>
    <property type="match status" value="1"/>
</dbReference>
<dbReference type="GO" id="GO:0006313">
    <property type="term" value="P:DNA transposition"/>
    <property type="evidence" value="ECO:0007669"/>
    <property type="project" value="InterPro"/>
</dbReference>
<dbReference type="Proteomes" id="UP000199412">
    <property type="component" value="Unassembled WGS sequence"/>
</dbReference>
<feature type="domain" description="Transposase IS4-like" evidence="1">
    <location>
        <begin position="2"/>
        <end position="124"/>
    </location>
</feature>
<proteinExistence type="predicted"/>
<dbReference type="GO" id="GO:0004803">
    <property type="term" value="F:transposase activity"/>
    <property type="evidence" value="ECO:0007669"/>
    <property type="project" value="InterPro"/>
</dbReference>
<dbReference type="STRING" id="69960.SAMN05421720_1288"/>
<evidence type="ECO:0000313" key="2">
    <source>
        <dbReference type="EMBL" id="SDF06296.1"/>
    </source>
</evidence>
<organism evidence="2 3">
    <name type="scientific">Rhodospira trueperi</name>
    <dbReference type="NCBI Taxonomy" id="69960"/>
    <lineage>
        <taxon>Bacteria</taxon>
        <taxon>Pseudomonadati</taxon>
        <taxon>Pseudomonadota</taxon>
        <taxon>Alphaproteobacteria</taxon>
        <taxon>Rhodospirillales</taxon>
        <taxon>Rhodospirillaceae</taxon>
        <taxon>Rhodospira</taxon>
    </lineage>
</organism>
<dbReference type="GO" id="GO:0003677">
    <property type="term" value="F:DNA binding"/>
    <property type="evidence" value="ECO:0007669"/>
    <property type="project" value="InterPro"/>
</dbReference>
<evidence type="ECO:0000259" key="1">
    <source>
        <dbReference type="Pfam" id="PF01609"/>
    </source>
</evidence>
<accession>A0A1G7I1E8</accession>
<dbReference type="EMBL" id="FNAP01000028">
    <property type="protein sequence ID" value="SDF06296.1"/>
    <property type="molecule type" value="Genomic_DNA"/>
</dbReference>
<dbReference type="PANTHER" id="PTHR30007:SF0">
    <property type="entry name" value="TRANSPOSASE"/>
    <property type="match status" value="1"/>
</dbReference>
<evidence type="ECO:0000313" key="3">
    <source>
        <dbReference type="Proteomes" id="UP000199412"/>
    </source>
</evidence>
<sequence length="136" mass="15603">MKGRKLHALVDTEGLPLRVVVHSAGIQDRDGAARVLDKIRNRFPWLELVWADGGYNAHQVKDAVAKIPVLRMEIVKRTDDMKGFVVLPRRWVVERTFSWFGRNRRLAKDYENLADTLAAFVSIASIQLALRRLARQ</sequence>